<dbReference type="SUPFAM" id="SSF52172">
    <property type="entry name" value="CheY-like"/>
    <property type="match status" value="1"/>
</dbReference>
<evidence type="ECO:0000256" key="3">
    <source>
        <dbReference type="ARBA" id="ARBA00023015"/>
    </source>
</evidence>
<dbReference type="SMART" id="SM00448">
    <property type="entry name" value="REC"/>
    <property type="match status" value="1"/>
</dbReference>
<keyword evidence="9" id="KW-1185">Reference proteome</keyword>
<keyword evidence="5" id="KW-0804">Transcription</keyword>
<dbReference type="RefSeq" id="WP_115390052.1">
    <property type="nucleotide sequence ID" value="NZ_JADZHC010000061.1"/>
</dbReference>
<evidence type="ECO:0000259" key="7">
    <source>
        <dbReference type="PROSITE" id="PS50110"/>
    </source>
</evidence>
<dbReference type="PANTHER" id="PTHR48111:SF1">
    <property type="entry name" value="TWO-COMPONENT RESPONSE REGULATOR ORR33"/>
    <property type="match status" value="1"/>
</dbReference>
<dbReference type="InterPro" id="IPR011006">
    <property type="entry name" value="CheY-like_superfamily"/>
</dbReference>
<accession>A0A380BE18</accession>
<dbReference type="GO" id="GO:0032993">
    <property type="term" value="C:protein-DNA complex"/>
    <property type="evidence" value="ECO:0007669"/>
    <property type="project" value="TreeGrafter"/>
</dbReference>
<name>A0A380BE18_9GAMM</name>
<protein>
    <submittedName>
        <fullName evidence="8">Transcriptional regulatory protein CreB</fullName>
    </submittedName>
</protein>
<dbReference type="GO" id="GO:0005829">
    <property type="term" value="C:cytosol"/>
    <property type="evidence" value="ECO:0007669"/>
    <property type="project" value="TreeGrafter"/>
</dbReference>
<evidence type="ECO:0000256" key="2">
    <source>
        <dbReference type="ARBA" id="ARBA00023012"/>
    </source>
</evidence>
<proteinExistence type="predicted"/>
<dbReference type="EMBL" id="UGYO01000002">
    <property type="protein sequence ID" value="SUJ00008.1"/>
    <property type="molecule type" value="Genomic_DNA"/>
</dbReference>
<evidence type="ECO:0000256" key="6">
    <source>
        <dbReference type="PROSITE-ProRule" id="PRU00169"/>
    </source>
</evidence>
<gene>
    <name evidence="8" type="primary">creB_1</name>
    <name evidence="8" type="ORF">NCTC10738_02935</name>
</gene>
<dbReference type="GO" id="GO:0006355">
    <property type="term" value="P:regulation of DNA-templated transcription"/>
    <property type="evidence" value="ECO:0007669"/>
    <property type="project" value="TreeGrafter"/>
</dbReference>
<organism evidence="8 9">
    <name type="scientific">Shewanella algae</name>
    <dbReference type="NCBI Taxonomy" id="38313"/>
    <lineage>
        <taxon>Bacteria</taxon>
        <taxon>Pseudomonadati</taxon>
        <taxon>Pseudomonadota</taxon>
        <taxon>Gammaproteobacteria</taxon>
        <taxon>Alteromonadales</taxon>
        <taxon>Shewanellaceae</taxon>
        <taxon>Shewanella</taxon>
    </lineage>
</organism>
<dbReference type="GO" id="GO:0000976">
    <property type="term" value="F:transcription cis-regulatory region binding"/>
    <property type="evidence" value="ECO:0007669"/>
    <property type="project" value="TreeGrafter"/>
</dbReference>
<dbReference type="PROSITE" id="PS50110">
    <property type="entry name" value="RESPONSE_REGULATORY"/>
    <property type="match status" value="1"/>
</dbReference>
<keyword evidence="1 6" id="KW-0597">Phosphoprotein</keyword>
<evidence type="ECO:0000256" key="5">
    <source>
        <dbReference type="ARBA" id="ARBA00023163"/>
    </source>
</evidence>
<dbReference type="Proteomes" id="UP000254069">
    <property type="component" value="Unassembled WGS sequence"/>
</dbReference>
<keyword evidence="2" id="KW-0902">Two-component regulatory system</keyword>
<dbReference type="Pfam" id="PF00072">
    <property type="entry name" value="Response_reg"/>
    <property type="match status" value="1"/>
</dbReference>
<dbReference type="Gene3D" id="3.40.50.2300">
    <property type="match status" value="1"/>
</dbReference>
<evidence type="ECO:0000313" key="9">
    <source>
        <dbReference type="Proteomes" id="UP000254069"/>
    </source>
</evidence>
<dbReference type="AlphaFoldDB" id="A0A380BE18"/>
<evidence type="ECO:0000313" key="8">
    <source>
        <dbReference type="EMBL" id="SUJ00008.1"/>
    </source>
</evidence>
<evidence type="ECO:0000256" key="1">
    <source>
        <dbReference type="ARBA" id="ARBA00022553"/>
    </source>
</evidence>
<dbReference type="GO" id="GO:0000156">
    <property type="term" value="F:phosphorelay response regulator activity"/>
    <property type="evidence" value="ECO:0007669"/>
    <property type="project" value="TreeGrafter"/>
</dbReference>
<feature type="modified residue" description="4-aspartylphosphate" evidence="6">
    <location>
        <position position="53"/>
    </location>
</feature>
<dbReference type="PANTHER" id="PTHR48111">
    <property type="entry name" value="REGULATOR OF RPOS"/>
    <property type="match status" value="1"/>
</dbReference>
<keyword evidence="3" id="KW-0805">Transcription regulation</keyword>
<reference evidence="8 9" key="1">
    <citation type="submission" date="2018-06" db="EMBL/GenBank/DDBJ databases">
        <authorList>
            <consortium name="Pathogen Informatics"/>
            <person name="Doyle S."/>
        </authorList>
    </citation>
    <scope>NUCLEOTIDE SEQUENCE [LARGE SCALE GENOMIC DNA]</scope>
    <source>
        <strain evidence="8 9">NCTC10738</strain>
    </source>
</reference>
<evidence type="ECO:0000256" key="4">
    <source>
        <dbReference type="ARBA" id="ARBA00023125"/>
    </source>
</evidence>
<sequence length="365" mass="41651">MDNLTVWVVDDDVDYLALIEEVLQDNYSVQVFDSAAAYLAALESATPEIILMDINLPDSSGVELCAHLQSQGREASVVFVSGMNTLNERLKAYEAGAVDFIAKPFELKELLAKVRSVAQYQQRKQSLMQAESMSRNMAFQSMSESSQYGCVLQFFRQCFLCNNYRALADAFFELMTQLNLNTCLEIRTDSAEYFVPDNAQISPIEANIFELLDKQGRLYDFGNRTMCNDKHVSFLIKNMPVKDEVLYGRLRDVIAVVVEGLEARVLDIERQQMLRRVMDRLHLLMKQLGDSMQQQDQHFCDTLSGITTEIRSSFHVLDMTEEQESYFTSMVERHLREASSAGEAFNRIRGSLKEMLVMMEESQGC</sequence>
<keyword evidence="4" id="KW-0238">DNA-binding</keyword>
<dbReference type="InterPro" id="IPR001789">
    <property type="entry name" value="Sig_transdc_resp-reg_receiver"/>
</dbReference>
<dbReference type="InterPro" id="IPR039420">
    <property type="entry name" value="WalR-like"/>
</dbReference>
<feature type="domain" description="Response regulatory" evidence="7">
    <location>
        <begin position="5"/>
        <end position="118"/>
    </location>
</feature>